<proteinExistence type="predicted"/>
<evidence type="ECO:0000313" key="1">
    <source>
        <dbReference type="EMBL" id="CAG9837801.1"/>
    </source>
</evidence>
<dbReference type="EMBL" id="OU898282">
    <property type="protein sequence ID" value="CAG9837801.1"/>
    <property type="molecule type" value="Genomic_DNA"/>
</dbReference>
<dbReference type="Proteomes" id="UP001153709">
    <property type="component" value="Chromosome 7"/>
</dbReference>
<protein>
    <submittedName>
        <fullName evidence="1">Uncharacterized protein</fullName>
    </submittedName>
</protein>
<gene>
    <name evidence="1" type="ORF">DIABBA_LOCUS10756</name>
</gene>
<accession>A0A9N9XFN2</accession>
<sequence>MANVVPTEDSRKGLDRHIRDGVSVESSINLRQYRAGLSTKTALHNLLHKVKYVLENNELMLCAFSYIEGAFDNTYEYITGEISLREIEKTSRRLIYCVIKRPVIYATVQEDTLSAQVAIDCLQGESLSC</sequence>
<keyword evidence="2" id="KW-1185">Reference proteome</keyword>
<organism evidence="1 2">
    <name type="scientific">Diabrotica balteata</name>
    <name type="common">Banded cucumber beetle</name>
    <dbReference type="NCBI Taxonomy" id="107213"/>
    <lineage>
        <taxon>Eukaryota</taxon>
        <taxon>Metazoa</taxon>
        <taxon>Ecdysozoa</taxon>
        <taxon>Arthropoda</taxon>
        <taxon>Hexapoda</taxon>
        <taxon>Insecta</taxon>
        <taxon>Pterygota</taxon>
        <taxon>Neoptera</taxon>
        <taxon>Endopterygota</taxon>
        <taxon>Coleoptera</taxon>
        <taxon>Polyphaga</taxon>
        <taxon>Cucujiformia</taxon>
        <taxon>Chrysomeloidea</taxon>
        <taxon>Chrysomelidae</taxon>
        <taxon>Galerucinae</taxon>
        <taxon>Diabroticina</taxon>
        <taxon>Diabroticites</taxon>
        <taxon>Diabrotica</taxon>
    </lineage>
</organism>
<reference evidence="1" key="1">
    <citation type="submission" date="2022-01" db="EMBL/GenBank/DDBJ databases">
        <authorList>
            <person name="King R."/>
        </authorList>
    </citation>
    <scope>NUCLEOTIDE SEQUENCE</scope>
</reference>
<name>A0A9N9XFN2_DIABA</name>
<evidence type="ECO:0000313" key="2">
    <source>
        <dbReference type="Proteomes" id="UP001153709"/>
    </source>
</evidence>
<dbReference type="AlphaFoldDB" id="A0A9N9XFN2"/>